<dbReference type="AlphaFoldDB" id="A0AAV7H8J3"/>
<evidence type="ECO:0008006" key="3">
    <source>
        <dbReference type="Google" id="ProtNLM"/>
    </source>
</evidence>
<proteinExistence type="predicted"/>
<dbReference type="Pfam" id="PF24046">
    <property type="entry name" value="At4g08330"/>
    <property type="match status" value="1"/>
</dbReference>
<keyword evidence="2" id="KW-1185">Reference proteome</keyword>
<accession>A0AAV7H8J3</accession>
<dbReference type="InterPro" id="IPR045282">
    <property type="entry name" value="At4g08330-like"/>
</dbReference>
<reference evidence="1 2" key="1">
    <citation type="journal article" date="2021" name="Hortic Res">
        <title>Chromosome-scale assembly of the Dendrobium chrysotoxum genome enhances the understanding of orchid evolution.</title>
        <authorList>
            <person name="Zhang Y."/>
            <person name="Zhang G.Q."/>
            <person name="Zhang D."/>
            <person name="Liu X.D."/>
            <person name="Xu X.Y."/>
            <person name="Sun W.H."/>
            <person name="Yu X."/>
            <person name="Zhu X."/>
            <person name="Wang Z.W."/>
            <person name="Zhao X."/>
            <person name="Zhong W.Y."/>
            <person name="Chen H."/>
            <person name="Yin W.L."/>
            <person name="Huang T."/>
            <person name="Niu S.C."/>
            <person name="Liu Z.J."/>
        </authorList>
    </citation>
    <scope>NUCLEOTIDE SEQUENCE [LARGE SCALE GENOMIC DNA]</scope>
    <source>
        <strain evidence="1">Lindl</strain>
    </source>
</reference>
<protein>
    <recommendedName>
        <fullName evidence="3">Yippee domain-containing protein</fullName>
    </recommendedName>
</protein>
<dbReference type="PANTHER" id="PTHR33674:SF3">
    <property type="entry name" value="YIPPEE DOMAIN-CONTAINING PROTEIN"/>
    <property type="match status" value="1"/>
</dbReference>
<evidence type="ECO:0000313" key="2">
    <source>
        <dbReference type="Proteomes" id="UP000775213"/>
    </source>
</evidence>
<dbReference type="EMBL" id="JAGFBR010000007">
    <property type="protein sequence ID" value="KAH0464424.1"/>
    <property type="molecule type" value="Genomic_DNA"/>
</dbReference>
<comment type="caution">
    <text evidence="1">The sequence shown here is derived from an EMBL/GenBank/DDBJ whole genome shotgun (WGS) entry which is preliminary data.</text>
</comment>
<dbReference type="Proteomes" id="UP000775213">
    <property type="component" value="Unassembled WGS sequence"/>
</dbReference>
<dbReference type="PANTHER" id="PTHR33674">
    <property type="entry name" value="METHIONINE-S-OXIDE REDUCTASE"/>
    <property type="match status" value="1"/>
</dbReference>
<organism evidence="1 2">
    <name type="scientific">Dendrobium chrysotoxum</name>
    <name type="common">Orchid</name>
    <dbReference type="NCBI Taxonomy" id="161865"/>
    <lineage>
        <taxon>Eukaryota</taxon>
        <taxon>Viridiplantae</taxon>
        <taxon>Streptophyta</taxon>
        <taxon>Embryophyta</taxon>
        <taxon>Tracheophyta</taxon>
        <taxon>Spermatophyta</taxon>
        <taxon>Magnoliopsida</taxon>
        <taxon>Liliopsida</taxon>
        <taxon>Asparagales</taxon>
        <taxon>Orchidaceae</taxon>
        <taxon>Epidendroideae</taxon>
        <taxon>Malaxideae</taxon>
        <taxon>Dendrobiinae</taxon>
        <taxon>Dendrobium</taxon>
    </lineage>
</organism>
<gene>
    <name evidence="1" type="ORF">IEQ34_007210</name>
</gene>
<sequence length="266" mass="29813">MLELVLRGLSHFIDGRIIFCGSCGYPLNLTSSKQVASSKSFVHKRSTKKDMIYFPMVDLSRFTQVDELSCFPFSLSCYKSKIKLLCRKCGIHIGYGYAQFGVLCGSDVGSVPSSSCKKYIIKLFPQPSYHGSSGSIYRRARLTARNASISFVGPVERFELLFHRFGSPENLFCIVVHSRTQGFHHFGIVGGFGLFVQVLEAAVELFESFDFFFDDFNVLEEFLEVIGVAAAGVDVIYMDLMLQVRVFLEGVGGEEVVHGGRRRWVD</sequence>
<evidence type="ECO:0000313" key="1">
    <source>
        <dbReference type="EMBL" id="KAH0464424.1"/>
    </source>
</evidence>
<name>A0AAV7H8J3_DENCH</name>